<comment type="caution">
    <text evidence="5">The sequence shown here is derived from an EMBL/GenBank/DDBJ whole genome shotgun (WGS) entry which is preliminary data.</text>
</comment>
<accession>A0A2K2FZH8</accession>
<evidence type="ECO:0000256" key="3">
    <source>
        <dbReference type="SAM" id="MobiDB-lite"/>
    </source>
</evidence>
<organism evidence="5 6">
    <name type="scientific">Novosphingobium guangzhouense</name>
    <dbReference type="NCBI Taxonomy" id="1850347"/>
    <lineage>
        <taxon>Bacteria</taxon>
        <taxon>Pseudomonadati</taxon>
        <taxon>Pseudomonadota</taxon>
        <taxon>Alphaproteobacteria</taxon>
        <taxon>Sphingomonadales</taxon>
        <taxon>Sphingomonadaceae</taxon>
        <taxon>Novosphingobium</taxon>
    </lineage>
</organism>
<comment type="subcellular location">
    <subcellularLocation>
        <location evidence="1">Membrane</location>
    </subcellularLocation>
</comment>
<keyword evidence="6" id="KW-1185">Reference proteome</keyword>
<dbReference type="GO" id="GO:0019867">
    <property type="term" value="C:outer membrane"/>
    <property type="evidence" value="ECO:0007669"/>
    <property type="project" value="InterPro"/>
</dbReference>
<keyword evidence="2" id="KW-0472">Membrane</keyword>
<evidence type="ECO:0000313" key="5">
    <source>
        <dbReference type="EMBL" id="PNU04158.1"/>
    </source>
</evidence>
<gene>
    <name evidence="5" type="ORF">A8V01_05200</name>
</gene>
<dbReference type="Gene3D" id="2.40.160.50">
    <property type="entry name" value="membrane protein fhac: a member of the omp85/tpsb transporter family"/>
    <property type="match status" value="1"/>
</dbReference>
<feature type="domain" description="Bacterial surface antigen (D15)" evidence="4">
    <location>
        <begin position="193"/>
        <end position="371"/>
    </location>
</feature>
<protein>
    <recommendedName>
        <fullName evidence="4">Bacterial surface antigen (D15) domain-containing protein</fullName>
    </recommendedName>
</protein>
<dbReference type="EMBL" id="LYMM01000040">
    <property type="protein sequence ID" value="PNU04158.1"/>
    <property type="molecule type" value="Genomic_DNA"/>
</dbReference>
<dbReference type="AlphaFoldDB" id="A0A2K2FZH8"/>
<evidence type="ECO:0000256" key="1">
    <source>
        <dbReference type="ARBA" id="ARBA00004370"/>
    </source>
</evidence>
<sequence>MPEELDRQTDTLGPAPSEPGEPPHGTEAAPDDRVKPDLLIAPIPVSNPAFGTGGALAGVLYYNPNNSPKPWVTAVAAGYTSTDSWAAGLFHNMALDDDRFRITALAGYGDVRLKFYGIGSNAGDAGVSVKLRDRGLMTYLDGQMRIFDKGLLSNLHVGARVSFLRVRSSISIPTPNHPELELPDFELRSGVAAIGPSFTFDTRNHPFTPRKGVLVTGTWMFGAGFLGSDFEHRKLEILSTAFFPLGKGTVLAVRKTMCATSGNAPYYDLCMFGRNNDLRGYEAGRYRDGATWALQAEVRQRVTGKLGVVGFAGVGGIAASSKDIWKHSHVLASGGAGLRYLASKANNVNLRLDVAWGKDGAAVYFGIGEAF</sequence>
<feature type="region of interest" description="Disordered" evidence="3">
    <location>
        <begin position="1"/>
        <end position="32"/>
    </location>
</feature>
<proteinExistence type="predicted"/>
<evidence type="ECO:0000259" key="4">
    <source>
        <dbReference type="Pfam" id="PF01103"/>
    </source>
</evidence>
<evidence type="ECO:0000313" key="6">
    <source>
        <dbReference type="Proteomes" id="UP000236327"/>
    </source>
</evidence>
<dbReference type="InterPro" id="IPR000184">
    <property type="entry name" value="Bac_surfAg_D15"/>
</dbReference>
<dbReference type="OrthoDB" id="5523607at2"/>
<name>A0A2K2FZH8_9SPHN</name>
<dbReference type="Proteomes" id="UP000236327">
    <property type="component" value="Unassembled WGS sequence"/>
</dbReference>
<reference evidence="5 6" key="1">
    <citation type="submission" date="2016-05" db="EMBL/GenBank/DDBJ databases">
        <title>Complete genome sequence of Novosphingobium guangzhouense SA925(T).</title>
        <authorList>
            <person name="Sha S."/>
        </authorList>
    </citation>
    <scope>NUCLEOTIDE SEQUENCE [LARGE SCALE GENOMIC DNA]</scope>
    <source>
        <strain evidence="5 6">SA925</strain>
    </source>
</reference>
<dbReference type="Pfam" id="PF01103">
    <property type="entry name" value="Omp85"/>
    <property type="match status" value="1"/>
</dbReference>
<evidence type="ECO:0000256" key="2">
    <source>
        <dbReference type="ARBA" id="ARBA00023136"/>
    </source>
</evidence>